<dbReference type="Pfam" id="PF00534">
    <property type="entry name" value="Glycos_transf_1"/>
    <property type="match status" value="1"/>
</dbReference>
<dbReference type="InterPro" id="IPR050194">
    <property type="entry name" value="Glycosyltransferase_grp1"/>
</dbReference>
<dbReference type="InterPro" id="IPR028098">
    <property type="entry name" value="Glyco_trans_4-like_N"/>
</dbReference>
<evidence type="ECO:0000259" key="2">
    <source>
        <dbReference type="Pfam" id="PF13579"/>
    </source>
</evidence>
<protein>
    <submittedName>
        <fullName evidence="3">Glycosyltransferase involved in cell wall biosynthesis</fullName>
    </submittedName>
</protein>
<reference evidence="3 4" key="1">
    <citation type="submission" date="2019-03" db="EMBL/GenBank/DDBJ databases">
        <title>Genomic Encyclopedia of Type Strains, Phase IV (KMG-IV): sequencing the most valuable type-strain genomes for metagenomic binning, comparative biology and taxonomic classification.</title>
        <authorList>
            <person name="Goeker M."/>
        </authorList>
    </citation>
    <scope>NUCLEOTIDE SEQUENCE [LARGE SCALE GENOMIC DNA]</scope>
    <source>
        <strain evidence="3 4">DSM 25903</strain>
    </source>
</reference>
<proteinExistence type="predicted"/>
<dbReference type="CDD" id="cd03794">
    <property type="entry name" value="GT4_WbuB-like"/>
    <property type="match status" value="1"/>
</dbReference>
<comment type="caution">
    <text evidence="3">The sequence shown here is derived from an EMBL/GenBank/DDBJ whole genome shotgun (WGS) entry which is preliminary data.</text>
</comment>
<dbReference type="SUPFAM" id="SSF53756">
    <property type="entry name" value="UDP-Glycosyltransferase/glycogen phosphorylase"/>
    <property type="match status" value="1"/>
</dbReference>
<accession>A0A4R7BZ01</accession>
<dbReference type="Proteomes" id="UP000295122">
    <property type="component" value="Unassembled WGS sequence"/>
</dbReference>
<sequence length="818" mass="90915">MKVEGRLERVWLHQAEGWAWLPAEPGKRLTVELYVDDALVATAPADILRADLARKSIGDGRYGFSLPLPGKAGSAGAAKSVSVRIVDGPELRGRIDALTVPPNGRIETRNNLEIRGWAHGPNYEPAELEVFADGVLQATWPCRMLRKDPAFKHLGANQFGFKMPLDPLVGPNADRLEVRIKGTSMRLDVPAKTPAPDYMRVPADLPRQRYASAYDAREALLKSLCEDGADGGANTVTVSWTALQQVLNLLSARENALEERRFMSKVEERAGGLLPESGSATVESESLNKLLALSREAAGLTTEQLVERIAAELVPAYREDIEGRRSWHAALRSIPDKRFLRSLARAFRQSDFLELPGLAYLTSMAGRSSFPISSIRYARTLWSWAHASHEQGIRLPAPAAHVRSNRRRTAYVLWRSVPYDTNGYAMRSHYLLRSLKSLDEDVLGVTRLGYPWDAEKKKPATSYIEEIDGLPYIHLGGTDASRDTMTLENYVLECSQRIAHVAAAMETDVIHSASNWVAGLPALRAARLLGLPFCYEVRGLWEITRASTTPGYRQTDHFSLFERMEGLVARNADRVFAITGQVKAELVRRGVDESKIVLAPNGVETERFTPRATDEALKRELGIKDEIVFGFIGTFARYEGLIDLCRAATELTKRGKRFKLLLIGDGGVFDDVVAYKKEFDHENNIIVTGRIPFEQVPSYYSLVHVAVFPRASTEITEMVSPLKPFEAMAMAKPVIGSSVAPIAEFVDEGETGWLFEKGSLDDLVRVMSNVIDQPSMAEPMGRKARRFIEEKRDWKIIGNTIATGWQDIRSRGPHGPPS</sequence>
<dbReference type="OrthoDB" id="9783380at2"/>
<dbReference type="RefSeq" id="WP_133772895.1">
    <property type="nucleotide sequence ID" value="NZ_SNZR01000014.1"/>
</dbReference>
<keyword evidence="3" id="KW-0808">Transferase</keyword>
<organism evidence="3 4">
    <name type="scientific">Enterovirga rhinocerotis</name>
    <dbReference type="NCBI Taxonomy" id="1339210"/>
    <lineage>
        <taxon>Bacteria</taxon>
        <taxon>Pseudomonadati</taxon>
        <taxon>Pseudomonadota</taxon>
        <taxon>Alphaproteobacteria</taxon>
        <taxon>Hyphomicrobiales</taxon>
        <taxon>Methylobacteriaceae</taxon>
        <taxon>Enterovirga</taxon>
    </lineage>
</organism>
<gene>
    <name evidence="3" type="ORF">EV668_3776</name>
</gene>
<dbReference type="InterPro" id="IPR001296">
    <property type="entry name" value="Glyco_trans_1"/>
</dbReference>
<evidence type="ECO:0000313" key="4">
    <source>
        <dbReference type="Proteomes" id="UP000295122"/>
    </source>
</evidence>
<evidence type="ECO:0000259" key="1">
    <source>
        <dbReference type="Pfam" id="PF00534"/>
    </source>
</evidence>
<keyword evidence="4" id="KW-1185">Reference proteome</keyword>
<name>A0A4R7BZ01_9HYPH</name>
<dbReference type="EMBL" id="SNZR01000014">
    <property type="protein sequence ID" value="TDR89286.1"/>
    <property type="molecule type" value="Genomic_DNA"/>
</dbReference>
<dbReference type="AlphaFoldDB" id="A0A4R7BZ01"/>
<dbReference type="Gene3D" id="3.40.50.2000">
    <property type="entry name" value="Glycogen Phosphorylase B"/>
    <property type="match status" value="2"/>
</dbReference>
<feature type="domain" description="Glycosyl transferase family 1" evidence="1">
    <location>
        <begin position="615"/>
        <end position="786"/>
    </location>
</feature>
<dbReference type="PANTHER" id="PTHR45947">
    <property type="entry name" value="SULFOQUINOVOSYL TRANSFERASE SQD2"/>
    <property type="match status" value="1"/>
</dbReference>
<feature type="domain" description="Glycosyltransferase subfamily 4-like N-terminal" evidence="2">
    <location>
        <begin position="423"/>
        <end position="602"/>
    </location>
</feature>
<dbReference type="GO" id="GO:0016757">
    <property type="term" value="F:glycosyltransferase activity"/>
    <property type="evidence" value="ECO:0007669"/>
    <property type="project" value="InterPro"/>
</dbReference>
<dbReference type="Pfam" id="PF13579">
    <property type="entry name" value="Glyco_trans_4_4"/>
    <property type="match status" value="1"/>
</dbReference>
<dbReference type="PANTHER" id="PTHR45947:SF3">
    <property type="entry name" value="SULFOQUINOVOSYL TRANSFERASE SQD2"/>
    <property type="match status" value="1"/>
</dbReference>
<evidence type="ECO:0000313" key="3">
    <source>
        <dbReference type="EMBL" id="TDR89286.1"/>
    </source>
</evidence>